<dbReference type="PANTHER" id="PTHR14555:SF6">
    <property type="entry name" value="RAB EFFECTOR MYRIP"/>
    <property type="match status" value="1"/>
</dbReference>
<evidence type="ECO:0000256" key="4">
    <source>
        <dbReference type="ARBA" id="ARBA00022771"/>
    </source>
</evidence>
<protein>
    <recommendedName>
        <fullName evidence="8">RabBD domain-containing protein</fullName>
    </recommendedName>
</protein>
<gene>
    <name evidence="9" type="ORF">AMELA_G00069320</name>
</gene>
<evidence type="ECO:0000256" key="6">
    <source>
        <dbReference type="SAM" id="Coils"/>
    </source>
</evidence>
<evidence type="ECO:0000313" key="9">
    <source>
        <dbReference type="EMBL" id="KAF4089686.1"/>
    </source>
</evidence>
<dbReference type="Pfam" id="PF04698">
    <property type="entry name" value="Rab_eff_C"/>
    <property type="match status" value="2"/>
</dbReference>
<accession>A0A7J6B437</accession>
<evidence type="ECO:0000256" key="2">
    <source>
        <dbReference type="ARBA" id="ARBA00022490"/>
    </source>
</evidence>
<feature type="compositionally biased region" description="Basic and acidic residues" evidence="7">
    <location>
        <begin position="1"/>
        <end position="11"/>
    </location>
</feature>
<sequence>MSGKDLAEDGFGKGMIRAKHHSSDILAQERGGRSRHHKDKSRKMGRKLDMTNLTEEEAEHVLQVVQRDMQLRKKEEERLSELRQELDQEESRCVLLSRQRGFNERCCIRCCSSFTYFLKPRRRCSDCHYNVCKRCCSYSETDKCWLCSACEKSRLLKTQSLEWFYSNVRRRFKRFGSAKVLKMLYRRHVGDQGSQVEFTEGSTYAESTDDSVYESDSTFYKHSEERSMAESISVALRVAKEAIDEAITKAEKQTGNQEKLKEACYLRDNRGELIEELTTMIVQTIICRRRGLSEMDTECNLEPPPDQNSNKSQSAFSVLTDEILAQHDKAEQSSMLCTQGLKKDEVPAIASWNQNTDWMDNSCASSVLQSPDGNWFALQSTQQPRLSLPTKRENLMFSALEKESGVISAYDGIASDTESDSDGAWTAARVENLSSSNLLNDHHDTSSQPAIKLSTDQPHTDSDQNNPMPQIHKLSLPLLKRKVCLEDSHLSCQCHSAMGIIANPDGGDSSEDGLEDNRVKRTRRRRRNKREATEGKGLRVCSGGRLSLSEPQDYGRMLLSYLLKCQTKRQESVSELSDETINADTPDSLTPDILQSGAMTPSAFMPDEEDPNSEDNVLSGASDQQMTSKLGELSDQVNGTQLPLTRNGLDGVEEPIDERNEKREKGKNDESDKERREVLWDMEVDIDQEDSGMNEDKYQKAGKELPDVEDSENVKLRDSETLTTNMIDKLHNESAVETQRIAMMPQKECFDCKVQLIRELNSTNNFDSEGQIKTTEDKANFMSEGMHVYQNVEQGKKDRSDSRGGEEPEPVKNQHSVNNEAHIEPEAQYLLEIDRQRETPVESWEKSDKVETQECRKQKKDPVYAAESKNDSVDNTGSKKRMNKEEERLTYRRQHDLDCGEEGHSDYTNMIENVVKGLNILEEETEAHISKTRYSISDFADELSKEKEEITGKQKEPNRTTQDNEIRFHSDRMSRDEQMQESDMENESRGNLVEKTETRSSVEEAEQCNDHTLKDVLDCTPPGQEEYLSPEEIYKDVHLEKDLQFTFTLLQQKYSAASLRSITTEVLKVLNATEDLIQGAMGLSQSESWDRPTPALPPAQSKRLDEQLSRLEENVYVAASAVFGLEAELGDLEECARSISGETKEEELSHLEEQVASAAAQVQQSELQVSDIAARIAALKNAGLNVAPQTRFAKPQTIDSSRQHRRRLPAPPMQGKKT</sequence>
<dbReference type="FunFam" id="3.30.40.10:FF:000018">
    <property type="entry name" value="Synaptotagmin-like 5, isoform CRA_a"/>
    <property type="match status" value="1"/>
</dbReference>
<feature type="compositionally biased region" description="Polar residues" evidence="7">
    <location>
        <begin position="614"/>
        <end position="628"/>
    </location>
</feature>
<dbReference type="Proteomes" id="UP000593565">
    <property type="component" value="Unassembled WGS sequence"/>
</dbReference>
<dbReference type="GO" id="GO:0003779">
    <property type="term" value="F:actin binding"/>
    <property type="evidence" value="ECO:0007669"/>
    <property type="project" value="TreeGrafter"/>
</dbReference>
<keyword evidence="5" id="KW-0862">Zinc</keyword>
<dbReference type="Pfam" id="PF02318">
    <property type="entry name" value="FYVE_2"/>
    <property type="match status" value="1"/>
</dbReference>
<feature type="compositionally biased region" description="Polar residues" evidence="7">
    <location>
        <begin position="573"/>
        <end position="588"/>
    </location>
</feature>
<dbReference type="InterPro" id="IPR041282">
    <property type="entry name" value="FYVE_2"/>
</dbReference>
<dbReference type="AlphaFoldDB" id="A0A7J6B437"/>
<dbReference type="SUPFAM" id="SSF57903">
    <property type="entry name" value="FYVE/PHD zinc finger"/>
    <property type="match status" value="1"/>
</dbReference>
<feature type="region of interest" description="Disordered" evidence="7">
    <location>
        <begin position="502"/>
        <end position="537"/>
    </location>
</feature>
<proteinExistence type="predicted"/>
<name>A0A7J6B437_AMEME</name>
<dbReference type="InterPro" id="IPR010911">
    <property type="entry name" value="Rab_BD"/>
</dbReference>
<dbReference type="GO" id="GO:0030864">
    <property type="term" value="C:cortical actin cytoskeleton"/>
    <property type="evidence" value="ECO:0007669"/>
    <property type="project" value="TreeGrafter"/>
</dbReference>
<dbReference type="GO" id="GO:0031267">
    <property type="term" value="F:small GTPase binding"/>
    <property type="evidence" value="ECO:0007669"/>
    <property type="project" value="InterPro"/>
</dbReference>
<evidence type="ECO:0000256" key="1">
    <source>
        <dbReference type="ARBA" id="ARBA00004556"/>
    </source>
</evidence>
<dbReference type="PANTHER" id="PTHR14555">
    <property type="entry name" value="MYELIN-ASSOCIATED OLIGODENDROCYTIC BASIC PROTEIN MOBP -RELATED"/>
    <property type="match status" value="1"/>
</dbReference>
<feature type="compositionally biased region" description="Basic and acidic residues" evidence="7">
    <location>
        <begin position="794"/>
        <end position="812"/>
    </location>
</feature>
<dbReference type="InterPro" id="IPR051745">
    <property type="entry name" value="Intracell_Transport_Effector"/>
</dbReference>
<evidence type="ECO:0000256" key="3">
    <source>
        <dbReference type="ARBA" id="ARBA00022723"/>
    </source>
</evidence>
<dbReference type="InterPro" id="IPR013083">
    <property type="entry name" value="Znf_RING/FYVE/PHD"/>
</dbReference>
<dbReference type="EMBL" id="JAAGNN010000005">
    <property type="protein sequence ID" value="KAF4089686.1"/>
    <property type="molecule type" value="Genomic_DNA"/>
</dbReference>
<dbReference type="GO" id="GO:0008270">
    <property type="term" value="F:zinc ion binding"/>
    <property type="evidence" value="ECO:0007669"/>
    <property type="project" value="UniProtKB-KW"/>
</dbReference>
<feature type="region of interest" description="Disordered" evidence="7">
    <location>
        <begin position="945"/>
        <end position="1009"/>
    </location>
</feature>
<keyword evidence="6" id="KW-0175">Coiled coil</keyword>
<feature type="compositionally biased region" description="Polar residues" evidence="7">
    <location>
        <begin position="446"/>
        <end position="468"/>
    </location>
</feature>
<feature type="compositionally biased region" description="Basic residues" evidence="7">
    <location>
        <begin position="33"/>
        <end position="45"/>
    </location>
</feature>
<feature type="region of interest" description="Disordered" evidence="7">
    <location>
        <begin position="839"/>
        <end position="905"/>
    </location>
</feature>
<keyword evidence="3" id="KW-0479">Metal-binding</keyword>
<reference evidence="9 10" key="1">
    <citation type="submission" date="2020-02" db="EMBL/GenBank/DDBJ databases">
        <title>A chromosome-scale genome assembly of the black bullhead catfish (Ameiurus melas).</title>
        <authorList>
            <person name="Wen M."/>
            <person name="Zham M."/>
            <person name="Cabau C."/>
            <person name="Klopp C."/>
            <person name="Donnadieu C."/>
            <person name="Roques C."/>
            <person name="Bouchez O."/>
            <person name="Lampietro C."/>
            <person name="Jouanno E."/>
            <person name="Herpin A."/>
            <person name="Louis A."/>
            <person name="Berthelot C."/>
            <person name="Parey E."/>
            <person name="Roest-Crollius H."/>
            <person name="Braasch I."/>
            <person name="Postlethwait J."/>
            <person name="Robinson-Rechavi M."/>
            <person name="Echchiki A."/>
            <person name="Begum T."/>
            <person name="Montfort J."/>
            <person name="Schartl M."/>
            <person name="Bobe J."/>
            <person name="Guiguen Y."/>
        </authorList>
    </citation>
    <scope>NUCLEOTIDE SEQUENCE [LARGE SCALE GENOMIC DNA]</scope>
    <source>
        <strain evidence="9">M_S1</strain>
        <tissue evidence="9">Blood</tissue>
    </source>
</reference>
<comment type="subcellular location">
    <subcellularLocation>
        <location evidence="1">Cytoplasm</location>
        <location evidence="1">Perinuclear region</location>
    </subcellularLocation>
</comment>
<feature type="coiled-coil region" evidence="6">
    <location>
        <begin position="1141"/>
        <end position="1182"/>
    </location>
</feature>
<feature type="compositionally biased region" description="Basic residues" evidence="7">
    <location>
        <begin position="520"/>
        <end position="529"/>
    </location>
</feature>
<evidence type="ECO:0000259" key="8">
    <source>
        <dbReference type="PROSITE" id="PS50916"/>
    </source>
</evidence>
<feature type="region of interest" description="Disordered" evidence="7">
    <location>
        <begin position="1189"/>
        <end position="1218"/>
    </location>
</feature>
<evidence type="ECO:0000256" key="7">
    <source>
        <dbReference type="SAM" id="MobiDB-lite"/>
    </source>
</evidence>
<dbReference type="InterPro" id="IPR006788">
    <property type="entry name" value="Myrip/Melanophilin"/>
</dbReference>
<dbReference type="GO" id="GO:0048471">
    <property type="term" value="C:perinuclear region of cytoplasm"/>
    <property type="evidence" value="ECO:0007669"/>
    <property type="project" value="UniProtKB-SubCell"/>
</dbReference>
<keyword evidence="10" id="KW-1185">Reference proteome</keyword>
<dbReference type="Gene3D" id="3.30.40.10">
    <property type="entry name" value="Zinc/RING finger domain, C3HC4 (zinc finger)"/>
    <property type="match status" value="1"/>
</dbReference>
<dbReference type="InterPro" id="IPR011011">
    <property type="entry name" value="Znf_FYVE_PHD"/>
</dbReference>
<comment type="caution">
    <text evidence="9">The sequence shown here is derived from an EMBL/GenBank/DDBJ whole genome shotgun (WGS) entry which is preliminary data.</text>
</comment>
<feature type="domain" description="RabBD" evidence="8">
    <location>
        <begin position="47"/>
        <end position="167"/>
    </location>
</feature>
<feature type="region of interest" description="Disordered" evidence="7">
    <location>
        <begin position="437"/>
        <end position="470"/>
    </location>
</feature>
<feature type="compositionally biased region" description="Basic and acidic residues" evidence="7">
    <location>
        <begin position="945"/>
        <end position="978"/>
    </location>
</feature>
<keyword evidence="2" id="KW-0963">Cytoplasm</keyword>
<feature type="compositionally biased region" description="Basic and acidic residues" evidence="7">
    <location>
        <begin position="986"/>
        <end position="1009"/>
    </location>
</feature>
<organism evidence="9 10">
    <name type="scientific">Ameiurus melas</name>
    <name type="common">Black bullhead</name>
    <name type="synonym">Silurus melas</name>
    <dbReference type="NCBI Taxonomy" id="219545"/>
    <lineage>
        <taxon>Eukaryota</taxon>
        <taxon>Metazoa</taxon>
        <taxon>Chordata</taxon>
        <taxon>Craniata</taxon>
        <taxon>Vertebrata</taxon>
        <taxon>Euteleostomi</taxon>
        <taxon>Actinopterygii</taxon>
        <taxon>Neopterygii</taxon>
        <taxon>Teleostei</taxon>
        <taxon>Ostariophysi</taxon>
        <taxon>Siluriformes</taxon>
        <taxon>Ictaluridae</taxon>
        <taxon>Ameiurus</taxon>
    </lineage>
</organism>
<evidence type="ECO:0000256" key="5">
    <source>
        <dbReference type="ARBA" id="ARBA00022833"/>
    </source>
</evidence>
<feature type="coiled-coil region" evidence="6">
    <location>
        <begin position="65"/>
        <end position="99"/>
    </location>
</feature>
<evidence type="ECO:0000313" key="10">
    <source>
        <dbReference type="Proteomes" id="UP000593565"/>
    </source>
</evidence>
<feature type="compositionally biased region" description="Basic and acidic residues" evidence="7">
    <location>
        <begin position="657"/>
        <end position="675"/>
    </location>
</feature>
<feature type="region of interest" description="Disordered" evidence="7">
    <location>
        <begin position="1"/>
        <end position="47"/>
    </location>
</feature>
<dbReference type="GO" id="GO:0006886">
    <property type="term" value="P:intracellular protein transport"/>
    <property type="evidence" value="ECO:0007669"/>
    <property type="project" value="InterPro"/>
</dbReference>
<dbReference type="PROSITE" id="PS50916">
    <property type="entry name" value="RABBD"/>
    <property type="match status" value="1"/>
</dbReference>
<feature type="compositionally biased region" description="Basic and acidic residues" evidence="7">
    <location>
        <begin position="839"/>
        <end position="872"/>
    </location>
</feature>
<keyword evidence="4" id="KW-0863">Zinc-finger</keyword>
<feature type="region of interest" description="Disordered" evidence="7">
    <location>
        <begin position="572"/>
        <end position="675"/>
    </location>
</feature>
<feature type="compositionally biased region" description="Polar residues" evidence="7">
    <location>
        <begin position="635"/>
        <end position="644"/>
    </location>
</feature>
<feature type="region of interest" description="Disordered" evidence="7">
    <location>
        <begin position="791"/>
        <end position="821"/>
    </location>
</feature>
<feature type="compositionally biased region" description="Basic and acidic residues" evidence="7">
    <location>
        <begin position="883"/>
        <end position="905"/>
    </location>
</feature>
<dbReference type="GO" id="GO:0017022">
    <property type="term" value="F:myosin binding"/>
    <property type="evidence" value="ECO:0007669"/>
    <property type="project" value="TreeGrafter"/>
</dbReference>